<organism evidence="5 6">
    <name type="scientific">Halorubrum salipaludis</name>
    <dbReference type="NCBI Taxonomy" id="2032630"/>
    <lineage>
        <taxon>Archaea</taxon>
        <taxon>Methanobacteriati</taxon>
        <taxon>Methanobacteriota</taxon>
        <taxon>Stenosarchaea group</taxon>
        <taxon>Halobacteria</taxon>
        <taxon>Halobacteriales</taxon>
        <taxon>Haloferacaceae</taxon>
        <taxon>Halorubrum</taxon>
    </lineage>
</organism>
<dbReference type="InterPro" id="IPR000914">
    <property type="entry name" value="SBP_5_dom"/>
</dbReference>
<keyword evidence="6" id="KW-1185">Reference proteome</keyword>
<evidence type="ECO:0000313" key="5">
    <source>
        <dbReference type="EMBL" id="PAU84379.1"/>
    </source>
</evidence>
<dbReference type="Gene3D" id="3.10.105.10">
    <property type="entry name" value="Dipeptide-binding Protein, Domain 3"/>
    <property type="match status" value="1"/>
</dbReference>
<dbReference type="GO" id="GO:0015833">
    <property type="term" value="P:peptide transport"/>
    <property type="evidence" value="ECO:0007669"/>
    <property type="project" value="TreeGrafter"/>
</dbReference>
<proteinExistence type="inferred from homology"/>
<dbReference type="Pfam" id="PF00496">
    <property type="entry name" value="SBP_bac_5"/>
    <property type="match status" value="1"/>
</dbReference>
<dbReference type="InterPro" id="IPR039424">
    <property type="entry name" value="SBP_5"/>
</dbReference>
<sequence>MSTVFGLNTHPLNPLTNELFFAGADSSYNPVGYYPRFNARELFEDAGKATNPAELREAVVEILENLAREQPYITLLFSDDLVGYTSKLSGPAENFSNGWDLPAWYFTDPAVSGSYDSVTSAAFETLNPLYHTEGSERIAIGRALDRGYTFDENQEYFPLLYDMSTEHGAVWTFEVRENLRFSEPYGQVTAEDFVYLIQELHQSDWANTAASTSWDGVEVEQTGRFEFQATLERPTLLWPQSYDPLLYPIPRGLVEPYVEEEDADGLEQDEELLELRFTGNLGAFTLDEWNRGSGTTYTRNDEYYLRDIDEGSDPFPGVPLFEAASISVVQEQASHLEALEAGEIDSAAIPLEQYESYDGRDAVTLRRIPTSYSTVLSVNQRDNGWGTGPGNLFQHVSFRQAVASAISKDRLIQDVYRGLAEPQFTWQPRWSDFHPANA</sequence>
<comment type="similarity">
    <text evidence="1">Belongs to the bacterial solute-binding protein 5 family.</text>
</comment>
<name>A0A2A2FIG3_9EURY</name>
<dbReference type="PANTHER" id="PTHR30290:SF9">
    <property type="entry name" value="OLIGOPEPTIDE-BINDING PROTEIN APPA"/>
    <property type="match status" value="1"/>
</dbReference>
<dbReference type="Gene3D" id="3.90.76.10">
    <property type="entry name" value="Dipeptide-binding Protein, Domain 1"/>
    <property type="match status" value="1"/>
</dbReference>
<evidence type="ECO:0000313" key="6">
    <source>
        <dbReference type="Proteomes" id="UP000218083"/>
    </source>
</evidence>
<evidence type="ECO:0000256" key="3">
    <source>
        <dbReference type="ARBA" id="ARBA00022729"/>
    </source>
</evidence>
<accession>A0A2A2FIG3</accession>
<dbReference type="SUPFAM" id="SSF53850">
    <property type="entry name" value="Periplasmic binding protein-like II"/>
    <property type="match status" value="2"/>
</dbReference>
<dbReference type="GO" id="GO:1904680">
    <property type="term" value="F:peptide transmembrane transporter activity"/>
    <property type="evidence" value="ECO:0007669"/>
    <property type="project" value="TreeGrafter"/>
</dbReference>
<protein>
    <submittedName>
        <fullName evidence="5">ABC transporter substrate-binding protein</fullName>
    </submittedName>
</protein>
<gene>
    <name evidence="5" type="ORF">CK500_06360</name>
</gene>
<keyword evidence="3" id="KW-0732">Signal</keyword>
<dbReference type="AlphaFoldDB" id="A0A2A2FIG3"/>
<dbReference type="Proteomes" id="UP000218083">
    <property type="component" value="Unassembled WGS sequence"/>
</dbReference>
<evidence type="ECO:0000259" key="4">
    <source>
        <dbReference type="Pfam" id="PF00496"/>
    </source>
</evidence>
<reference evidence="5 6" key="1">
    <citation type="submission" date="2017-08" db="EMBL/GenBank/DDBJ databases">
        <title>The strain WRN001 was isolated from Binhai saline alkaline soil, Tianjin, China.</title>
        <authorList>
            <person name="Liu D."/>
            <person name="Zhang G."/>
        </authorList>
    </citation>
    <scope>NUCLEOTIDE SEQUENCE [LARGE SCALE GENOMIC DNA]</scope>
    <source>
        <strain evidence="5 6">WN019</strain>
    </source>
</reference>
<dbReference type="Gene3D" id="3.40.190.10">
    <property type="entry name" value="Periplasmic binding protein-like II"/>
    <property type="match status" value="1"/>
</dbReference>
<evidence type="ECO:0000256" key="2">
    <source>
        <dbReference type="ARBA" id="ARBA00022448"/>
    </source>
</evidence>
<dbReference type="EMBL" id="NSKC01000003">
    <property type="protein sequence ID" value="PAU84379.1"/>
    <property type="molecule type" value="Genomic_DNA"/>
</dbReference>
<evidence type="ECO:0000256" key="1">
    <source>
        <dbReference type="ARBA" id="ARBA00005695"/>
    </source>
</evidence>
<keyword evidence="2" id="KW-0813">Transport</keyword>
<feature type="domain" description="Solute-binding protein family 5" evidence="4">
    <location>
        <begin position="166"/>
        <end position="431"/>
    </location>
</feature>
<dbReference type="PANTHER" id="PTHR30290">
    <property type="entry name" value="PERIPLASMIC BINDING COMPONENT OF ABC TRANSPORTER"/>
    <property type="match status" value="1"/>
</dbReference>
<comment type="caution">
    <text evidence="5">The sequence shown here is derived from an EMBL/GenBank/DDBJ whole genome shotgun (WGS) entry which is preliminary data.</text>
</comment>